<gene>
    <name evidence="1" type="ORF">AB406_1713</name>
</gene>
<dbReference type="Gene3D" id="3.40.50.300">
    <property type="entry name" value="P-loop containing nucleotide triphosphate hydrolases"/>
    <property type="match status" value="1"/>
</dbReference>
<accession>A0A1S7DU61</accession>
<sequence length="974" mass="114366">MSDNSLQIAAEKILDATDGGLDIILQLYPQADTRKNFRVRHDDKTPSANLKFNKDLRRWKMTDFGGTIRNEDAFGLYALENNIAYYEAILEIGRELQNSRGIQIFEDTREFYKYEFREYDLDDCPYELNEKKFHYIEKEFSEYELELLGPFVTKEDCEKVNLVSLSEYSYFNETKGKVFRFIATDKFPIMAFINKDKALGEWLKIYMPKGSKKYSDDGKDRRFRYVGGRPSRYVFGLDYLREIYKEGQAKAMDDYARAKELLPSEVSESDVDFKLDEICIATGGSDGLNMLSMGKFAIWMNSETEKPDQWLMDELFRMAKNVVHFPDTDITGKREGKALALEFLEMKTVWLDKYFTRNSQKDFKDYMRANQRQPKGKVIREVNKMIDAAMPAQFWEVSVSDKGRTSYNFHHMFGFYFLRLNGFCRIDDPAKKDGYYFAQVDNSIVKELKNTQPIKDYFKNFLLAKQHELGVRKIPYALLNMLITSQKLNDSHLAGMHNRTLDFTDFTRESQTFFLGNRIFKITKNAITEEKDFPNYVLESQLINNLIKEETDYLIDDYEIKKFIIDGPYFSITKVGDKYYDIEIKNNDCEFLNYLINTSRVHWEKEKKAYADAGYSEADFYEKSKFKITSEYLSDKENDEQKQHLINKIFAFGYAAHRFKDPTRPWVIFAADNAVIEDDVAEGGAGKSLFFEAMRFFMNRHDIDGKGDVENDKFLFEGVNQHTDFILFDDVRRSFNLESFFSVITSKLTVNEKFEAKVNLAYRNSPKFGVSTNYSIKDQRGSSTRRRLVMGFSDYYHASNDEREKRDPKDDFGHSMFLDWDTAQWFKFINFVFQACRFYLSTDEKIEAPSENIVMRAYLSEMGQWFVEWADAYIPSILDKYVIKDEVLEAAQSYNAKFLSNMTSNTFKKKCKLYAKAFGYEFEDRKIIEIPVKDVHGNEVNENGRVKKKSTEHIKFTKVKDLEPQEVEEPETFL</sequence>
<evidence type="ECO:0000313" key="1">
    <source>
        <dbReference type="EMBL" id="AQY22656.1"/>
    </source>
</evidence>
<dbReference type="RefSeq" id="WP_079207800.1">
    <property type="nucleotide sequence ID" value="NZ_CP011859.1"/>
</dbReference>
<organism evidence="1 2">
    <name type="scientific">Riemerella anatipestifer</name>
    <name type="common">Moraxella anatipestifer</name>
    <dbReference type="NCBI Taxonomy" id="34085"/>
    <lineage>
        <taxon>Bacteria</taxon>
        <taxon>Pseudomonadati</taxon>
        <taxon>Bacteroidota</taxon>
        <taxon>Flavobacteriia</taxon>
        <taxon>Flavobacteriales</taxon>
        <taxon>Weeksellaceae</taxon>
        <taxon>Riemerella</taxon>
    </lineage>
</organism>
<dbReference type="AlphaFoldDB" id="A0A1S7DU61"/>
<reference evidence="1 2" key="1">
    <citation type="submission" date="2015-06" db="EMBL/GenBank/DDBJ databases">
        <title>R. anatipestifer strain HXb2 is the most virulent strain so far, and the genome sequence would help us uncover the pathogenesis.</title>
        <authorList>
            <person name="Hu Q."/>
            <person name="Qi J."/>
            <person name="Bo H."/>
            <person name="Liu G."/>
            <person name="Tao M."/>
            <person name="Ding Y."/>
            <person name="Xue Y."/>
        </authorList>
    </citation>
    <scope>NUCLEOTIDE SEQUENCE [LARGE SCALE GENOMIC DNA]</scope>
    <source>
        <strain evidence="1 2">HXb2</strain>
    </source>
</reference>
<evidence type="ECO:0000313" key="2">
    <source>
        <dbReference type="Proteomes" id="UP000189883"/>
    </source>
</evidence>
<dbReference type="InterPro" id="IPR027417">
    <property type="entry name" value="P-loop_NTPase"/>
</dbReference>
<name>A0A1S7DU61_RIEAN</name>
<dbReference type="Proteomes" id="UP000189883">
    <property type="component" value="Chromosome"/>
</dbReference>
<proteinExistence type="predicted"/>
<protein>
    <submittedName>
        <fullName evidence="1">Uncharacterized protein</fullName>
    </submittedName>
</protein>
<dbReference type="EMBL" id="CP011859">
    <property type="protein sequence ID" value="AQY22656.1"/>
    <property type="molecule type" value="Genomic_DNA"/>
</dbReference>